<feature type="transmembrane region" description="Helical" evidence="2">
    <location>
        <begin position="82"/>
        <end position="103"/>
    </location>
</feature>
<proteinExistence type="predicted"/>
<comment type="caution">
    <text evidence="4">The sequence shown here is derived from an EMBL/GenBank/DDBJ whole genome shotgun (WGS) entry which is preliminary data.</text>
</comment>
<evidence type="ECO:0000256" key="2">
    <source>
        <dbReference type="SAM" id="Phobius"/>
    </source>
</evidence>
<organism evidence="4 5">
    <name type="scientific">Arthrobacter burdickii</name>
    <dbReference type="NCBI Taxonomy" id="3035920"/>
    <lineage>
        <taxon>Bacteria</taxon>
        <taxon>Bacillati</taxon>
        <taxon>Actinomycetota</taxon>
        <taxon>Actinomycetes</taxon>
        <taxon>Micrococcales</taxon>
        <taxon>Micrococcaceae</taxon>
        <taxon>Arthrobacter</taxon>
    </lineage>
</organism>
<evidence type="ECO:0000313" key="5">
    <source>
        <dbReference type="Proteomes" id="UP001174209"/>
    </source>
</evidence>
<gene>
    <name evidence="4" type="ORF">P5G52_09635</name>
</gene>
<name>A0ABT8K452_9MICC</name>
<accession>A0ABT8K452</accession>
<keyword evidence="2" id="KW-0472">Membrane</keyword>
<reference evidence="4" key="1">
    <citation type="submission" date="2023-06" db="EMBL/GenBank/DDBJ databases">
        <title>MT1 and MT2 Draft Genomes of Novel Species.</title>
        <authorList>
            <person name="Venkateswaran K."/>
        </authorList>
    </citation>
    <scope>NUCLEOTIDE SEQUENCE</scope>
    <source>
        <strain evidence="4">IIF3SC-B10</strain>
    </source>
</reference>
<feature type="domain" description="Protein-glutamine gamma-glutamyltransferase-like C-terminal" evidence="3">
    <location>
        <begin position="159"/>
        <end position="216"/>
    </location>
</feature>
<evidence type="ECO:0000313" key="4">
    <source>
        <dbReference type="EMBL" id="MDN4611129.1"/>
    </source>
</evidence>
<dbReference type="InterPro" id="IPR025403">
    <property type="entry name" value="TgpA-like_C"/>
</dbReference>
<sequence length="252" mass="26479">MGTKGTTQSSHRPRTVPALTGPVLTVLVLVLAVIAAGYMGQLSAEPVIDPSVAGLEQQGPSATQSPEALPDDGERLVISGDMAATALLLLVMVAIALLLRFLLRFLPRFRSPQLDGVLDQTELQRPGTSLMADALPAWAEASRAALAAGTDTSDAVIRCWLDFERLCAAAGAGRRPAETTTDFAVAVSSALALPPRPLSTLNRLYQRARFGQERHDRSPGLLPADRELAAASIDELSAALASRGSRRGGTPP</sequence>
<dbReference type="Proteomes" id="UP001174209">
    <property type="component" value="Unassembled WGS sequence"/>
</dbReference>
<keyword evidence="2" id="KW-1133">Transmembrane helix</keyword>
<dbReference type="EMBL" id="JAROCG010000001">
    <property type="protein sequence ID" value="MDN4611129.1"/>
    <property type="molecule type" value="Genomic_DNA"/>
</dbReference>
<keyword evidence="5" id="KW-1185">Reference proteome</keyword>
<dbReference type="Pfam" id="PF13559">
    <property type="entry name" value="DUF4129"/>
    <property type="match status" value="1"/>
</dbReference>
<feature type="transmembrane region" description="Helical" evidence="2">
    <location>
        <begin position="21"/>
        <end position="40"/>
    </location>
</feature>
<keyword evidence="2" id="KW-0812">Transmembrane</keyword>
<evidence type="ECO:0000256" key="1">
    <source>
        <dbReference type="SAM" id="MobiDB-lite"/>
    </source>
</evidence>
<feature type="region of interest" description="Disordered" evidence="1">
    <location>
        <begin position="53"/>
        <end position="72"/>
    </location>
</feature>
<dbReference type="RefSeq" id="WP_301226859.1">
    <property type="nucleotide sequence ID" value="NZ_JAROCG010000001.1"/>
</dbReference>
<evidence type="ECO:0000259" key="3">
    <source>
        <dbReference type="Pfam" id="PF13559"/>
    </source>
</evidence>
<protein>
    <submittedName>
        <fullName evidence="4">DUF4129 domain-containing protein</fullName>
    </submittedName>
</protein>